<comment type="caution">
    <text evidence="3">The sequence shown here is derived from an EMBL/GenBank/DDBJ whole genome shotgun (WGS) entry which is preliminary data.</text>
</comment>
<feature type="domain" description="DUF4334" evidence="2">
    <location>
        <begin position="95"/>
        <end position="153"/>
    </location>
</feature>
<dbReference type="InterPro" id="IPR025951">
    <property type="entry name" value="GXWXG_dom"/>
</dbReference>
<dbReference type="EMBL" id="JAXIVS010000003">
    <property type="protein sequence ID" value="MDY7226573.1"/>
    <property type="molecule type" value="Genomic_DNA"/>
</dbReference>
<keyword evidence="4" id="KW-1185">Reference proteome</keyword>
<sequence length="167" mass="18299">MTAASARNRLAEFRARSTIDPAELDALWEALEPASLDDLWGSWEGAELATGHPLSKLLGKVRWVGKRFGGPLDVQPLVCRAPDGSLFSNLELGKGEASAWMVAFRGESTATMVYDGTATFDHFKKIDDRTLMGIMNGKNVLHEGRHFYFVLERASAPFVLGPPPARP</sequence>
<evidence type="ECO:0000313" key="4">
    <source>
        <dbReference type="Proteomes" id="UP001291309"/>
    </source>
</evidence>
<gene>
    <name evidence="3" type="ORF">SYV04_09255</name>
</gene>
<dbReference type="Gene3D" id="2.40.128.580">
    <property type="entry name" value="GXWXG domain"/>
    <property type="match status" value="1"/>
</dbReference>
<dbReference type="Proteomes" id="UP001291309">
    <property type="component" value="Unassembled WGS sequence"/>
</dbReference>
<reference evidence="3 4" key="1">
    <citation type="submission" date="2023-12" db="EMBL/GenBank/DDBJ databases">
        <title>the genome sequence of Hyalangium sp. s54d21.</title>
        <authorList>
            <person name="Zhang X."/>
        </authorList>
    </citation>
    <scope>NUCLEOTIDE SEQUENCE [LARGE SCALE GENOMIC DNA]</scope>
    <source>
        <strain evidence="4">s54d21</strain>
    </source>
</reference>
<evidence type="ECO:0000259" key="1">
    <source>
        <dbReference type="Pfam" id="PF14231"/>
    </source>
</evidence>
<protein>
    <submittedName>
        <fullName evidence="3">DUF4334 domain-containing protein</fullName>
    </submittedName>
</protein>
<proteinExistence type="predicted"/>
<dbReference type="Pfam" id="PF14231">
    <property type="entry name" value="GXWXG"/>
    <property type="match status" value="1"/>
</dbReference>
<dbReference type="RefSeq" id="WP_321545304.1">
    <property type="nucleotide sequence ID" value="NZ_JAXIVS010000003.1"/>
</dbReference>
<dbReference type="Pfam" id="PF14232">
    <property type="entry name" value="DUF4334"/>
    <property type="match status" value="1"/>
</dbReference>
<organism evidence="3 4">
    <name type="scientific">Hyalangium rubrum</name>
    <dbReference type="NCBI Taxonomy" id="3103134"/>
    <lineage>
        <taxon>Bacteria</taxon>
        <taxon>Pseudomonadati</taxon>
        <taxon>Myxococcota</taxon>
        <taxon>Myxococcia</taxon>
        <taxon>Myxococcales</taxon>
        <taxon>Cystobacterineae</taxon>
        <taxon>Archangiaceae</taxon>
        <taxon>Hyalangium</taxon>
    </lineage>
</organism>
<feature type="domain" description="GXWXG" evidence="1">
    <location>
        <begin position="26"/>
        <end position="84"/>
    </location>
</feature>
<accession>A0ABU5H1F5</accession>
<name>A0ABU5H1F5_9BACT</name>
<dbReference type="InterPro" id="IPR025568">
    <property type="entry name" value="DUF4334"/>
</dbReference>
<evidence type="ECO:0000313" key="3">
    <source>
        <dbReference type="EMBL" id="MDY7226573.1"/>
    </source>
</evidence>
<evidence type="ECO:0000259" key="2">
    <source>
        <dbReference type="Pfam" id="PF14232"/>
    </source>
</evidence>